<protein>
    <submittedName>
        <fullName evidence="2">Uncharacterized protein</fullName>
    </submittedName>
</protein>
<organism evidence="2 3">
    <name type="scientific">Gigaspora margarita</name>
    <dbReference type="NCBI Taxonomy" id="4874"/>
    <lineage>
        <taxon>Eukaryota</taxon>
        <taxon>Fungi</taxon>
        <taxon>Fungi incertae sedis</taxon>
        <taxon>Mucoromycota</taxon>
        <taxon>Glomeromycotina</taxon>
        <taxon>Glomeromycetes</taxon>
        <taxon>Diversisporales</taxon>
        <taxon>Gigasporaceae</taxon>
        <taxon>Gigaspora</taxon>
    </lineage>
</organism>
<accession>A0A8H3XIU1</accession>
<keyword evidence="3" id="KW-1185">Reference proteome</keyword>
<dbReference type="Proteomes" id="UP000439903">
    <property type="component" value="Unassembled WGS sequence"/>
</dbReference>
<evidence type="ECO:0000313" key="3">
    <source>
        <dbReference type="Proteomes" id="UP000439903"/>
    </source>
</evidence>
<gene>
    <name evidence="2" type="ORF">F8M41_025226</name>
</gene>
<evidence type="ECO:0000313" key="2">
    <source>
        <dbReference type="EMBL" id="KAF0471569.1"/>
    </source>
</evidence>
<feature type="region of interest" description="Disordered" evidence="1">
    <location>
        <begin position="1"/>
        <end position="21"/>
    </location>
</feature>
<sequence length="174" mass="20402">MEIVANRERSKNEELEAQTRKKSCQKEIDKDLYNREKVKEIEYEENDLAKFLQKVLSYCDAIFCQITKRREETPGTDDANYKICKTKNKVNILEVYQKNKVMPEESLCGNSDRKVLIIEKRFLDVDNSIAKELGKDRRKVEEKTKSDLKVQVELKSFYLKKSGLKRNSNGVGRN</sequence>
<dbReference type="EMBL" id="WTPW01000891">
    <property type="protein sequence ID" value="KAF0471569.1"/>
    <property type="molecule type" value="Genomic_DNA"/>
</dbReference>
<comment type="caution">
    <text evidence="2">The sequence shown here is derived from an EMBL/GenBank/DDBJ whole genome shotgun (WGS) entry which is preliminary data.</text>
</comment>
<proteinExistence type="predicted"/>
<reference evidence="2 3" key="1">
    <citation type="journal article" date="2019" name="Environ. Microbiol.">
        <title>At the nexus of three kingdoms: the genome of the mycorrhizal fungus Gigaspora margarita provides insights into plant, endobacterial and fungal interactions.</title>
        <authorList>
            <person name="Venice F."/>
            <person name="Ghignone S."/>
            <person name="Salvioli di Fossalunga A."/>
            <person name="Amselem J."/>
            <person name="Novero M."/>
            <person name="Xianan X."/>
            <person name="Sedzielewska Toro K."/>
            <person name="Morin E."/>
            <person name="Lipzen A."/>
            <person name="Grigoriev I.V."/>
            <person name="Henrissat B."/>
            <person name="Martin F.M."/>
            <person name="Bonfante P."/>
        </authorList>
    </citation>
    <scope>NUCLEOTIDE SEQUENCE [LARGE SCALE GENOMIC DNA]</scope>
    <source>
        <strain evidence="2 3">BEG34</strain>
    </source>
</reference>
<name>A0A8H3XIU1_GIGMA</name>
<dbReference type="AlphaFoldDB" id="A0A8H3XIU1"/>
<evidence type="ECO:0000256" key="1">
    <source>
        <dbReference type="SAM" id="MobiDB-lite"/>
    </source>
</evidence>